<keyword evidence="3" id="KW-1185">Reference proteome</keyword>
<gene>
    <name evidence="2" type="ORF">FNH06_10325</name>
</gene>
<evidence type="ECO:0000259" key="1">
    <source>
        <dbReference type="Pfam" id="PF07883"/>
    </source>
</evidence>
<dbReference type="SUPFAM" id="SSF51182">
    <property type="entry name" value="RmlC-like cupins"/>
    <property type="match status" value="1"/>
</dbReference>
<dbReference type="InterPro" id="IPR052538">
    <property type="entry name" value="Flavonoid_dioxygenase-like"/>
</dbReference>
<dbReference type="Pfam" id="PF07883">
    <property type="entry name" value="Cupin_2"/>
    <property type="match status" value="1"/>
</dbReference>
<name>A0A558AG89_9PSEU</name>
<evidence type="ECO:0000313" key="2">
    <source>
        <dbReference type="EMBL" id="TVT23280.1"/>
    </source>
</evidence>
<evidence type="ECO:0000313" key="3">
    <source>
        <dbReference type="Proteomes" id="UP000318578"/>
    </source>
</evidence>
<dbReference type="Proteomes" id="UP000318578">
    <property type="component" value="Unassembled WGS sequence"/>
</dbReference>
<proteinExistence type="predicted"/>
<accession>A0A558AG89</accession>
<protein>
    <submittedName>
        <fullName evidence="2">Cupin domain-containing protein</fullName>
    </submittedName>
</protein>
<feature type="domain" description="Cupin type-2" evidence="1">
    <location>
        <begin position="51"/>
        <end position="114"/>
    </location>
</feature>
<dbReference type="AlphaFoldDB" id="A0A558AG89"/>
<sequence length="158" mass="17327">MTGEEIVLGSLPKGITLASEGMRKKVWNVLGHTYSMKAASESSFAFETYDPPGTGVPPHVHPTQDEHIYILEGVFTLYLDGEWETAGPGDTVRMPRGLPHAYYNRGEAPTRGLFWVSPAGRLAELFDKLHDLTDPDEVVRVSAECDVRFLPPGTVEGA</sequence>
<dbReference type="InterPro" id="IPR011051">
    <property type="entry name" value="RmlC_Cupin_sf"/>
</dbReference>
<comment type="caution">
    <text evidence="2">The sequence shown here is derived from an EMBL/GenBank/DDBJ whole genome shotgun (WGS) entry which is preliminary data.</text>
</comment>
<dbReference type="InterPro" id="IPR014710">
    <property type="entry name" value="RmlC-like_jellyroll"/>
</dbReference>
<dbReference type="InterPro" id="IPR013096">
    <property type="entry name" value="Cupin_2"/>
</dbReference>
<dbReference type="EMBL" id="VJZA01000012">
    <property type="protein sequence ID" value="TVT23280.1"/>
    <property type="molecule type" value="Genomic_DNA"/>
</dbReference>
<organism evidence="2 3">
    <name type="scientific">Amycolatopsis acidiphila</name>
    <dbReference type="NCBI Taxonomy" id="715473"/>
    <lineage>
        <taxon>Bacteria</taxon>
        <taxon>Bacillati</taxon>
        <taxon>Actinomycetota</taxon>
        <taxon>Actinomycetes</taxon>
        <taxon>Pseudonocardiales</taxon>
        <taxon>Pseudonocardiaceae</taxon>
        <taxon>Amycolatopsis</taxon>
    </lineage>
</organism>
<dbReference type="Gene3D" id="2.60.120.10">
    <property type="entry name" value="Jelly Rolls"/>
    <property type="match status" value="1"/>
</dbReference>
<dbReference type="RefSeq" id="WP_144637030.1">
    <property type="nucleotide sequence ID" value="NZ_BNAX01000005.1"/>
</dbReference>
<dbReference type="OrthoDB" id="9791637at2"/>
<reference evidence="2 3" key="1">
    <citation type="submission" date="2019-07" db="EMBL/GenBank/DDBJ databases">
        <title>New species of Amycolatopsis and Streptomyces.</title>
        <authorList>
            <person name="Duangmal K."/>
            <person name="Teo W.F.A."/>
            <person name="Lipun K."/>
        </authorList>
    </citation>
    <scope>NUCLEOTIDE SEQUENCE [LARGE SCALE GENOMIC DNA]</scope>
    <source>
        <strain evidence="2 3">JCM 30562</strain>
    </source>
</reference>
<dbReference type="PANTHER" id="PTHR43346:SF1">
    <property type="entry name" value="QUERCETIN 2,3-DIOXYGENASE-RELATED"/>
    <property type="match status" value="1"/>
</dbReference>
<dbReference type="PANTHER" id="PTHR43346">
    <property type="entry name" value="LIGAND BINDING DOMAIN PROTEIN, PUTATIVE (AFU_ORTHOLOGUE AFUA_6G14370)-RELATED"/>
    <property type="match status" value="1"/>
</dbReference>